<comment type="similarity">
    <text evidence="2">Belongs to the bacterial diacylglycerol kinase family.</text>
</comment>
<dbReference type="GO" id="GO:0046872">
    <property type="term" value="F:metal ion binding"/>
    <property type="evidence" value="ECO:0007669"/>
    <property type="project" value="UniProtKB-KW"/>
</dbReference>
<keyword evidence="6 19" id="KW-0812">Transmembrane</keyword>
<evidence type="ECO:0000256" key="19">
    <source>
        <dbReference type="SAM" id="Phobius"/>
    </source>
</evidence>
<keyword evidence="14" id="KW-1208">Phospholipid metabolism</keyword>
<keyword evidence="18" id="KW-0479">Metal-binding</keyword>
<dbReference type="InterPro" id="IPR036945">
    <property type="entry name" value="DAGK_sf"/>
</dbReference>
<organism evidence="20 21">
    <name type="scientific">Desulfocucumis palustris</name>
    <dbReference type="NCBI Taxonomy" id="1898651"/>
    <lineage>
        <taxon>Bacteria</taxon>
        <taxon>Bacillati</taxon>
        <taxon>Bacillota</taxon>
        <taxon>Clostridia</taxon>
        <taxon>Eubacteriales</taxon>
        <taxon>Desulfocucumaceae</taxon>
        <taxon>Desulfocucumis</taxon>
    </lineage>
</organism>
<feature type="binding site" evidence="17">
    <location>
        <position position="72"/>
    </location>
    <ligand>
        <name>ATP</name>
        <dbReference type="ChEBI" id="CHEBI:30616"/>
    </ligand>
</feature>
<feature type="active site" description="Proton acceptor" evidence="15">
    <location>
        <position position="65"/>
    </location>
</feature>
<keyword evidence="3" id="KW-1003">Cell membrane</keyword>
<protein>
    <submittedName>
        <fullName evidence="20">Diacylglycerol kinase</fullName>
    </submittedName>
</protein>
<dbReference type="RefSeq" id="WP_104372137.1">
    <property type="nucleotide sequence ID" value="NZ_BFAV01000119.1"/>
</dbReference>
<feature type="binding site" evidence="17">
    <location>
        <position position="12"/>
    </location>
    <ligand>
        <name>ATP</name>
        <dbReference type="ChEBI" id="CHEBI:30616"/>
    </ligand>
</feature>
<keyword evidence="4" id="KW-0444">Lipid biosynthesis</keyword>
<dbReference type="GO" id="GO:0005886">
    <property type="term" value="C:plasma membrane"/>
    <property type="evidence" value="ECO:0007669"/>
    <property type="project" value="UniProtKB-SubCell"/>
</dbReference>
<dbReference type="PANTHER" id="PTHR34299">
    <property type="entry name" value="DIACYLGLYCEROL KINASE"/>
    <property type="match status" value="1"/>
</dbReference>
<feature type="binding site" evidence="17">
    <location>
        <position position="5"/>
    </location>
    <ligand>
        <name>ATP</name>
        <dbReference type="ChEBI" id="CHEBI:30616"/>
    </ligand>
</feature>
<keyword evidence="10 19" id="KW-1133">Transmembrane helix</keyword>
<dbReference type="PANTHER" id="PTHR34299:SF1">
    <property type="entry name" value="DIACYLGLYCEROL KINASE"/>
    <property type="match status" value="1"/>
</dbReference>
<feature type="binding site" evidence="18">
    <location>
        <position position="72"/>
    </location>
    <ligand>
        <name>a divalent metal cation</name>
        <dbReference type="ChEBI" id="CHEBI:60240"/>
    </ligand>
</feature>
<dbReference type="EMBL" id="BFAV01000119">
    <property type="protein sequence ID" value="GBF33760.1"/>
    <property type="molecule type" value="Genomic_DNA"/>
</dbReference>
<comment type="cofactor">
    <cofactor evidence="18">
        <name>Mg(2+)</name>
        <dbReference type="ChEBI" id="CHEBI:18420"/>
    </cofactor>
    <text evidence="18">Mn(2+), Zn(2+), Cd(2+) and Co(2+) support activity to lesser extents.</text>
</comment>
<keyword evidence="18" id="KW-0460">Magnesium</keyword>
<gene>
    <name evidence="20" type="ORF">DCCM_2870</name>
</gene>
<name>A0A2L2XC88_9FIRM</name>
<sequence>MGRGRLWRSFGYAFKGIYHTWKTQRNMKIHSAAAAVVFILALGLRVAGRDLALLILAMALVMSAEMINTAIEATIDATVKEYHPLAGAAKDVAAGAVLLAAIAAAVIGLLVFYPYFIGGIPSGNK</sequence>
<keyword evidence="5" id="KW-0808">Transferase</keyword>
<evidence type="ECO:0000256" key="12">
    <source>
        <dbReference type="ARBA" id="ARBA00023136"/>
    </source>
</evidence>
<feature type="transmembrane region" description="Helical" evidence="19">
    <location>
        <begin position="92"/>
        <end position="116"/>
    </location>
</feature>
<dbReference type="GO" id="GO:0008654">
    <property type="term" value="P:phospholipid biosynthetic process"/>
    <property type="evidence" value="ECO:0007669"/>
    <property type="project" value="UniProtKB-KW"/>
</dbReference>
<evidence type="ECO:0000256" key="4">
    <source>
        <dbReference type="ARBA" id="ARBA00022516"/>
    </source>
</evidence>
<feature type="transmembrane region" description="Helical" evidence="19">
    <location>
        <begin position="29"/>
        <end position="47"/>
    </location>
</feature>
<feature type="binding site" evidence="16">
    <location>
        <position position="5"/>
    </location>
    <ligand>
        <name>substrate</name>
    </ligand>
</feature>
<evidence type="ECO:0000256" key="14">
    <source>
        <dbReference type="ARBA" id="ARBA00023264"/>
    </source>
</evidence>
<evidence type="ECO:0000256" key="15">
    <source>
        <dbReference type="PIRSR" id="PIRSR600829-1"/>
    </source>
</evidence>
<keyword evidence="21" id="KW-1185">Reference proteome</keyword>
<evidence type="ECO:0000256" key="17">
    <source>
        <dbReference type="PIRSR" id="PIRSR600829-3"/>
    </source>
</evidence>
<proteinExistence type="inferred from homology"/>
<evidence type="ECO:0000256" key="7">
    <source>
        <dbReference type="ARBA" id="ARBA00022741"/>
    </source>
</evidence>
<dbReference type="OrthoDB" id="9789934at2"/>
<dbReference type="AlphaFoldDB" id="A0A2L2XC88"/>
<dbReference type="InterPro" id="IPR000829">
    <property type="entry name" value="DAGK"/>
</dbReference>
<keyword evidence="8 20" id="KW-0418">Kinase</keyword>
<comment type="subcellular location">
    <subcellularLocation>
        <location evidence="1">Cell membrane</location>
        <topology evidence="1">Multi-pass membrane protein</topology>
    </subcellularLocation>
</comment>
<dbReference type="Gene3D" id="1.10.287.3610">
    <property type="match status" value="1"/>
</dbReference>
<comment type="caution">
    <text evidence="20">The sequence shown here is derived from an EMBL/GenBank/DDBJ whole genome shotgun (WGS) entry which is preliminary data.</text>
</comment>
<keyword evidence="12 19" id="KW-0472">Membrane</keyword>
<feature type="binding site" evidence="17">
    <location>
        <begin position="81"/>
        <end position="83"/>
    </location>
    <ligand>
        <name>ATP</name>
        <dbReference type="ChEBI" id="CHEBI:30616"/>
    </ligand>
</feature>
<dbReference type="InterPro" id="IPR033717">
    <property type="entry name" value="UDPK"/>
</dbReference>
<feature type="transmembrane region" description="Helical" evidence="19">
    <location>
        <begin position="53"/>
        <end position="71"/>
    </location>
</feature>
<evidence type="ECO:0000256" key="9">
    <source>
        <dbReference type="ARBA" id="ARBA00022840"/>
    </source>
</evidence>
<keyword evidence="7 17" id="KW-0547">Nucleotide-binding</keyword>
<evidence type="ECO:0000256" key="16">
    <source>
        <dbReference type="PIRSR" id="PIRSR600829-2"/>
    </source>
</evidence>
<evidence type="ECO:0000256" key="2">
    <source>
        <dbReference type="ARBA" id="ARBA00005967"/>
    </source>
</evidence>
<keyword evidence="13" id="KW-0594">Phospholipid biosynthesis</keyword>
<evidence type="ECO:0000256" key="18">
    <source>
        <dbReference type="PIRSR" id="PIRSR600829-4"/>
    </source>
</evidence>
<dbReference type="Pfam" id="PF01219">
    <property type="entry name" value="DAGK_prokar"/>
    <property type="match status" value="1"/>
</dbReference>
<evidence type="ECO:0000256" key="11">
    <source>
        <dbReference type="ARBA" id="ARBA00023098"/>
    </source>
</evidence>
<feature type="binding site" evidence="16">
    <location>
        <position position="65"/>
    </location>
    <ligand>
        <name>substrate</name>
    </ligand>
</feature>
<evidence type="ECO:0000256" key="8">
    <source>
        <dbReference type="ARBA" id="ARBA00022777"/>
    </source>
</evidence>
<accession>A0A2L2XC88</accession>
<dbReference type="GO" id="GO:0005524">
    <property type="term" value="F:ATP binding"/>
    <property type="evidence" value="ECO:0007669"/>
    <property type="project" value="UniProtKB-KW"/>
</dbReference>
<evidence type="ECO:0000256" key="10">
    <source>
        <dbReference type="ARBA" id="ARBA00022989"/>
    </source>
</evidence>
<evidence type="ECO:0000256" key="1">
    <source>
        <dbReference type="ARBA" id="ARBA00004651"/>
    </source>
</evidence>
<dbReference type="GO" id="GO:0016301">
    <property type="term" value="F:kinase activity"/>
    <property type="evidence" value="ECO:0007669"/>
    <property type="project" value="UniProtKB-KW"/>
</dbReference>
<evidence type="ECO:0000256" key="6">
    <source>
        <dbReference type="ARBA" id="ARBA00022692"/>
    </source>
</evidence>
<reference evidence="21" key="1">
    <citation type="submission" date="2018-02" db="EMBL/GenBank/DDBJ databases">
        <title>Genome sequence of Desulfocucumis palustris strain NAW-5.</title>
        <authorList>
            <person name="Watanabe M."/>
            <person name="Kojima H."/>
            <person name="Fukui M."/>
        </authorList>
    </citation>
    <scope>NUCLEOTIDE SEQUENCE [LARGE SCALE GENOMIC DNA]</scope>
    <source>
        <strain evidence="21">NAW-5</strain>
    </source>
</reference>
<evidence type="ECO:0000256" key="3">
    <source>
        <dbReference type="ARBA" id="ARBA00022475"/>
    </source>
</evidence>
<dbReference type="Proteomes" id="UP000239549">
    <property type="component" value="Unassembled WGS sequence"/>
</dbReference>
<evidence type="ECO:0000313" key="21">
    <source>
        <dbReference type="Proteomes" id="UP000239549"/>
    </source>
</evidence>
<keyword evidence="9 17" id="KW-0067">ATP-binding</keyword>
<keyword evidence="11" id="KW-0443">Lipid metabolism</keyword>
<evidence type="ECO:0000313" key="20">
    <source>
        <dbReference type="EMBL" id="GBF33760.1"/>
    </source>
</evidence>
<evidence type="ECO:0000256" key="13">
    <source>
        <dbReference type="ARBA" id="ARBA00023209"/>
    </source>
</evidence>
<evidence type="ECO:0000256" key="5">
    <source>
        <dbReference type="ARBA" id="ARBA00022679"/>
    </source>
</evidence>
<feature type="binding site" evidence="17">
    <location>
        <begin position="90"/>
        <end position="91"/>
    </location>
    <ligand>
        <name>ATP</name>
        <dbReference type="ChEBI" id="CHEBI:30616"/>
    </ligand>
</feature>
<dbReference type="CDD" id="cd14265">
    <property type="entry name" value="UDPK_IM_like"/>
    <property type="match status" value="1"/>
</dbReference>